<dbReference type="InterPro" id="IPR050352">
    <property type="entry name" value="ABCG_transporters"/>
</dbReference>
<feature type="non-terminal residue" evidence="10">
    <location>
        <position position="342"/>
    </location>
</feature>
<feature type="domain" description="ABC transporter" evidence="8">
    <location>
        <begin position="11"/>
        <end position="93"/>
    </location>
</feature>
<dbReference type="InterPro" id="IPR027417">
    <property type="entry name" value="P-loop_NTPase"/>
</dbReference>
<dbReference type="GO" id="GO:0005886">
    <property type="term" value="C:plasma membrane"/>
    <property type="evidence" value="ECO:0007669"/>
    <property type="project" value="TreeGrafter"/>
</dbReference>
<accession>A0A0L7L1Z1</accession>
<dbReference type="PANTHER" id="PTHR48041:SF32">
    <property type="entry name" value="PROTEIN WHITE-LIKE PROTEIN"/>
    <property type="match status" value="1"/>
</dbReference>
<evidence type="ECO:0000256" key="4">
    <source>
        <dbReference type="ARBA" id="ARBA00022692"/>
    </source>
</evidence>
<dbReference type="AlphaFoldDB" id="A0A0L7L1Z1"/>
<keyword evidence="6 7" id="KW-0472">Membrane</keyword>
<protein>
    <submittedName>
        <fullName evidence="10">ABC transporter</fullName>
    </submittedName>
</protein>
<dbReference type="Proteomes" id="UP000037510">
    <property type="component" value="Unassembled WGS sequence"/>
</dbReference>
<comment type="caution">
    <text evidence="10">The sequence shown here is derived from an EMBL/GenBank/DDBJ whole genome shotgun (WGS) entry which is preliminary data.</text>
</comment>
<evidence type="ECO:0000256" key="1">
    <source>
        <dbReference type="ARBA" id="ARBA00004141"/>
    </source>
</evidence>
<evidence type="ECO:0000256" key="3">
    <source>
        <dbReference type="ARBA" id="ARBA00022448"/>
    </source>
</evidence>
<feature type="domain" description="ABC-2 type transporter transmembrane" evidence="9">
    <location>
        <begin position="236"/>
        <end position="340"/>
    </location>
</feature>
<dbReference type="InterPro" id="IPR003439">
    <property type="entry name" value="ABC_transporter-like_ATP-bd"/>
</dbReference>
<feature type="transmembrane region" description="Helical" evidence="7">
    <location>
        <begin position="291"/>
        <end position="313"/>
    </location>
</feature>
<dbReference type="EMBL" id="JTDY01003482">
    <property type="protein sequence ID" value="KOB69487.1"/>
    <property type="molecule type" value="Genomic_DNA"/>
</dbReference>
<keyword evidence="3" id="KW-0813">Transport</keyword>
<gene>
    <name evidence="10" type="ORF">OBRU01_08599</name>
</gene>
<dbReference type="SUPFAM" id="SSF52540">
    <property type="entry name" value="P-loop containing nucleoside triphosphate hydrolases"/>
    <property type="match status" value="1"/>
</dbReference>
<keyword evidence="5 7" id="KW-1133">Transmembrane helix</keyword>
<reference evidence="10 11" key="1">
    <citation type="journal article" date="2015" name="Genome Biol. Evol.">
        <title>The genome of winter moth (Operophtera brumata) provides a genomic perspective on sexual dimorphism and phenology.</title>
        <authorList>
            <person name="Derks M.F."/>
            <person name="Smit S."/>
            <person name="Salis L."/>
            <person name="Schijlen E."/>
            <person name="Bossers A."/>
            <person name="Mateman C."/>
            <person name="Pijl A.S."/>
            <person name="de Ridder D."/>
            <person name="Groenen M.A."/>
            <person name="Visser M.E."/>
            <person name="Megens H.J."/>
        </authorList>
    </citation>
    <scope>NUCLEOTIDE SEQUENCE [LARGE SCALE GENOMIC DNA]</scope>
    <source>
        <strain evidence="10">WM2013NL</strain>
        <tissue evidence="10">Head and thorax</tissue>
    </source>
</reference>
<dbReference type="GO" id="GO:0016887">
    <property type="term" value="F:ATP hydrolysis activity"/>
    <property type="evidence" value="ECO:0007669"/>
    <property type="project" value="InterPro"/>
</dbReference>
<proteinExistence type="inferred from homology"/>
<dbReference type="STRING" id="104452.A0A0L7L1Z1"/>
<keyword evidence="4 7" id="KW-0812">Transmembrane</keyword>
<keyword evidence="11" id="KW-1185">Reference proteome</keyword>
<evidence type="ECO:0000256" key="5">
    <source>
        <dbReference type="ARBA" id="ARBA00022989"/>
    </source>
</evidence>
<feature type="transmembrane region" description="Helical" evidence="7">
    <location>
        <begin position="227"/>
        <end position="251"/>
    </location>
</feature>
<evidence type="ECO:0000256" key="2">
    <source>
        <dbReference type="ARBA" id="ARBA00005814"/>
    </source>
</evidence>
<dbReference type="GO" id="GO:0140359">
    <property type="term" value="F:ABC-type transporter activity"/>
    <property type="evidence" value="ECO:0007669"/>
    <property type="project" value="InterPro"/>
</dbReference>
<evidence type="ECO:0000256" key="6">
    <source>
        <dbReference type="ARBA" id="ARBA00023136"/>
    </source>
</evidence>
<organism evidence="10 11">
    <name type="scientific">Operophtera brumata</name>
    <name type="common">Winter moth</name>
    <name type="synonym">Phalaena brumata</name>
    <dbReference type="NCBI Taxonomy" id="104452"/>
    <lineage>
        <taxon>Eukaryota</taxon>
        <taxon>Metazoa</taxon>
        <taxon>Ecdysozoa</taxon>
        <taxon>Arthropoda</taxon>
        <taxon>Hexapoda</taxon>
        <taxon>Insecta</taxon>
        <taxon>Pterygota</taxon>
        <taxon>Neoptera</taxon>
        <taxon>Endopterygota</taxon>
        <taxon>Lepidoptera</taxon>
        <taxon>Glossata</taxon>
        <taxon>Ditrysia</taxon>
        <taxon>Geometroidea</taxon>
        <taxon>Geometridae</taxon>
        <taxon>Larentiinae</taxon>
        <taxon>Operophtera</taxon>
    </lineage>
</organism>
<dbReference type="Gene3D" id="3.40.50.300">
    <property type="entry name" value="P-loop containing nucleotide triphosphate hydrolases"/>
    <property type="match status" value="1"/>
</dbReference>
<evidence type="ECO:0000259" key="8">
    <source>
        <dbReference type="Pfam" id="PF00005"/>
    </source>
</evidence>
<sequence length="342" mass="37205">MFLVPEKKTILKDVSGLFKYGQLTAIMGPSGAGKSSLLNALTGFSTQGVTGTIRAGDRICELNKSSTLKSLKAYRKKSCYILQDDRLNPLFSNLARDGHTIVCTIHQPPASLYSMFDQVYILAEGMCIYNGPSDHTVPYLASLGLHVLAEKCLRNKAPVLALPLPATPPAVENGKLARTSDKLAVITVTHLKVMLHIAIGVLLGLLFDKAGSDASKTISNLGYLLVSVVYLCYTSLMPAILYSFVFSMPSYFISDQPLEWSRFLMFVLAMTTVTLVADAFGNVIGTCMNPVNGTFIGAVMTCAMLLFTGYLVLFQHMSAVMRVVSNVSYLKYAFEAVVLSLY</sequence>
<name>A0A0L7L1Z1_OPEBR</name>
<evidence type="ECO:0000313" key="10">
    <source>
        <dbReference type="EMBL" id="KOB69487.1"/>
    </source>
</evidence>
<feature type="transmembrane region" description="Helical" evidence="7">
    <location>
        <begin position="263"/>
        <end position="285"/>
    </location>
</feature>
<dbReference type="PANTHER" id="PTHR48041">
    <property type="entry name" value="ABC TRANSPORTER G FAMILY MEMBER 28"/>
    <property type="match status" value="1"/>
</dbReference>
<feature type="transmembrane region" description="Helical" evidence="7">
    <location>
        <begin position="183"/>
        <end position="207"/>
    </location>
</feature>
<comment type="similarity">
    <text evidence="2">Belongs to the ABC transporter superfamily. ABCG family. Eye pigment precursor importer (TC 3.A.1.204) subfamily.</text>
</comment>
<dbReference type="Pfam" id="PF01061">
    <property type="entry name" value="ABC2_membrane"/>
    <property type="match status" value="1"/>
</dbReference>
<dbReference type="InterPro" id="IPR013525">
    <property type="entry name" value="ABC2_TM"/>
</dbReference>
<dbReference type="GO" id="GO:0005524">
    <property type="term" value="F:ATP binding"/>
    <property type="evidence" value="ECO:0007669"/>
    <property type="project" value="InterPro"/>
</dbReference>
<dbReference type="Pfam" id="PF00005">
    <property type="entry name" value="ABC_tran"/>
    <property type="match status" value="1"/>
</dbReference>
<comment type="subcellular location">
    <subcellularLocation>
        <location evidence="1">Membrane</location>
        <topology evidence="1">Multi-pass membrane protein</topology>
    </subcellularLocation>
</comment>
<evidence type="ECO:0000256" key="7">
    <source>
        <dbReference type="SAM" id="Phobius"/>
    </source>
</evidence>
<evidence type="ECO:0000313" key="11">
    <source>
        <dbReference type="Proteomes" id="UP000037510"/>
    </source>
</evidence>
<evidence type="ECO:0000259" key="9">
    <source>
        <dbReference type="Pfam" id="PF01061"/>
    </source>
</evidence>